<keyword evidence="12" id="KW-1185">Reference proteome</keyword>
<dbReference type="GO" id="GO:0004222">
    <property type="term" value="F:metalloendopeptidase activity"/>
    <property type="evidence" value="ECO:0007669"/>
    <property type="project" value="TreeGrafter"/>
</dbReference>
<evidence type="ECO:0000256" key="4">
    <source>
        <dbReference type="ARBA" id="ARBA00022801"/>
    </source>
</evidence>
<protein>
    <submittedName>
        <fullName evidence="11">Septal ring factor EnvC (AmiA/AmiB activator)</fullName>
    </submittedName>
</protein>
<evidence type="ECO:0000256" key="5">
    <source>
        <dbReference type="ARBA" id="ARBA00022833"/>
    </source>
</evidence>
<feature type="signal peptide" evidence="9">
    <location>
        <begin position="1"/>
        <end position="35"/>
    </location>
</feature>
<evidence type="ECO:0000256" key="1">
    <source>
        <dbReference type="ARBA" id="ARBA00001947"/>
    </source>
</evidence>
<gene>
    <name evidence="11" type="ORF">GGR03_002582</name>
</gene>
<keyword evidence="5" id="KW-0862">Zinc</keyword>
<dbReference type="EMBL" id="JACIEM010000003">
    <property type="protein sequence ID" value="MBB4003501.1"/>
    <property type="molecule type" value="Genomic_DNA"/>
</dbReference>
<dbReference type="SUPFAM" id="SSF51261">
    <property type="entry name" value="Duplicated hybrid motif"/>
    <property type="match status" value="1"/>
</dbReference>
<dbReference type="CDD" id="cd12797">
    <property type="entry name" value="M23_peptidase"/>
    <property type="match status" value="1"/>
</dbReference>
<keyword evidence="7" id="KW-0175">Coiled coil</keyword>
<evidence type="ECO:0000256" key="9">
    <source>
        <dbReference type="SAM" id="SignalP"/>
    </source>
</evidence>
<comment type="cofactor">
    <cofactor evidence="1">
        <name>Zn(2+)</name>
        <dbReference type="ChEBI" id="CHEBI:29105"/>
    </cofactor>
</comment>
<feature type="compositionally biased region" description="Acidic residues" evidence="8">
    <location>
        <begin position="399"/>
        <end position="409"/>
    </location>
</feature>
<evidence type="ECO:0000259" key="10">
    <source>
        <dbReference type="Pfam" id="PF01551"/>
    </source>
</evidence>
<proteinExistence type="predicted"/>
<evidence type="ECO:0000256" key="8">
    <source>
        <dbReference type="SAM" id="MobiDB-lite"/>
    </source>
</evidence>
<dbReference type="InterPro" id="IPR011055">
    <property type="entry name" value="Dup_hybrid_motif"/>
</dbReference>
<name>A0A7W6HE17_9HYPH</name>
<evidence type="ECO:0000256" key="3">
    <source>
        <dbReference type="ARBA" id="ARBA00022723"/>
    </source>
</evidence>
<feature type="coiled-coil region" evidence="7">
    <location>
        <begin position="82"/>
        <end position="137"/>
    </location>
</feature>
<dbReference type="Gene3D" id="2.70.70.10">
    <property type="entry name" value="Glucose Permease (Domain IIA)"/>
    <property type="match status" value="1"/>
</dbReference>
<dbReference type="PANTHER" id="PTHR21666">
    <property type="entry name" value="PEPTIDASE-RELATED"/>
    <property type="match status" value="1"/>
</dbReference>
<organism evidence="11 12">
    <name type="scientific">Aurantimonas endophytica</name>
    <dbReference type="NCBI Taxonomy" id="1522175"/>
    <lineage>
        <taxon>Bacteria</taxon>
        <taxon>Pseudomonadati</taxon>
        <taxon>Pseudomonadota</taxon>
        <taxon>Alphaproteobacteria</taxon>
        <taxon>Hyphomicrobiales</taxon>
        <taxon>Aurantimonadaceae</taxon>
        <taxon>Aurantimonas</taxon>
    </lineage>
</organism>
<feature type="chain" id="PRO_5030545294" evidence="9">
    <location>
        <begin position="36"/>
        <end position="593"/>
    </location>
</feature>
<keyword evidence="4" id="KW-0378">Hydrolase</keyword>
<reference evidence="11 12" key="1">
    <citation type="submission" date="2020-08" db="EMBL/GenBank/DDBJ databases">
        <title>Genomic Encyclopedia of Type Strains, Phase IV (KMG-IV): sequencing the most valuable type-strain genomes for metagenomic binning, comparative biology and taxonomic classification.</title>
        <authorList>
            <person name="Goeker M."/>
        </authorList>
    </citation>
    <scope>NUCLEOTIDE SEQUENCE [LARGE SCALE GENOMIC DNA]</scope>
    <source>
        <strain evidence="11 12">DSM 103570</strain>
    </source>
</reference>
<feature type="domain" description="M23ase beta-sheet core" evidence="10">
    <location>
        <begin position="475"/>
        <end position="577"/>
    </location>
</feature>
<feature type="coiled-coil region" evidence="7">
    <location>
        <begin position="229"/>
        <end position="352"/>
    </location>
</feature>
<dbReference type="Proteomes" id="UP000588647">
    <property type="component" value="Unassembled WGS sequence"/>
</dbReference>
<evidence type="ECO:0000256" key="6">
    <source>
        <dbReference type="ARBA" id="ARBA00023049"/>
    </source>
</evidence>
<evidence type="ECO:0000313" key="11">
    <source>
        <dbReference type="EMBL" id="MBB4003501.1"/>
    </source>
</evidence>
<keyword evidence="9" id="KW-0732">Signal</keyword>
<dbReference type="RefSeq" id="WP_183208572.1">
    <property type="nucleotide sequence ID" value="NZ_JAAAMM010000003.1"/>
</dbReference>
<evidence type="ECO:0000256" key="2">
    <source>
        <dbReference type="ARBA" id="ARBA00022670"/>
    </source>
</evidence>
<sequence length="593" mass="63421">MVRQFAAGRRKGWRRHSLAALTLAGALLAPLPGQALPEIDERREAAAVDPMRVGAVERSHSDTLAQERRKTAADLAAVSRRIALSEETIRSLDSEIAALSEDREKIRTAMIEAAEAQKRASRQLDATESRIDALAVQEVTIKASLRERRGVLAEVLGALERMGRKPPPALLVKPQDALGSVRSAILLGAVVPAIRSETEILLADLARLAEVRTSIAAETTRFAGELTRYREEETRLAKLSAEKQRLEAQSRDRRAAEASRVAELASKATDLEGLISSLESDLERVRAAEEAARVAELERREAERQAELRRQEAERLEAERLAAEAEATRLAAIEAERRAAEAEATRLAAMQDAAQQRAAAEAEGAGETIVADSLVAETAAPEPALPPAEAPAAMAEAPEPSEPEAAEEVEVAALEPRGAPSAGVTPGYDIASLRRDLARLEPAAAFSTMKGRLSLPVAGKLLIGFGDRDDIGRETTGASFGARPGDVVTSPTDASVLYSGPFRSYGQLLILDAGDGYHVVLAGMERIDVESGQFVSAGEPVASMGAKRLASVAVAEFGASEPALYVEFRKDGKPVDPSPWWMDEPSGRTKNDS</sequence>
<keyword evidence="6" id="KW-0482">Metalloprotease</keyword>
<dbReference type="GO" id="GO:0006508">
    <property type="term" value="P:proteolysis"/>
    <property type="evidence" value="ECO:0007669"/>
    <property type="project" value="UniProtKB-KW"/>
</dbReference>
<dbReference type="InterPro" id="IPR016047">
    <property type="entry name" value="M23ase_b-sheet_dom"/>
</dbReference>
<evidence type="ECO:0000256" key="7">
    <source>
        <dbReference type="SAM" id="Coils"/>
    </source>
</evidence>
<keyword evidence="3" id="KW-0479">Metal-binding</keyword>
<dbReference type="Pfam" id="PF01551">
    <property type="entry name" value="Peptidase_M23"/>
    <property type="match status" value="1"/>
</dbReference>
<keyword evidence="2" id="KW-0645">Protease</keyword>
<dbReference type="AlphaFoldDB" id="A0A7W6HE17"/>
<accession>A0A7W6HE17</accession>
<evidence type="ECO:0000313" key="12">
    <source>
        <dbReference type="Proteomes" id="UP000588647"/>
    </source>
</evidence>
<dbReference type="GO" id="GO:0046872">
    <property type="term" value="F:metal ion binding"/>
    <property type="evidence" value="ECO:0007669"/>
    <property type="project" value="UniProtKB-KW"/>
</dbReference>
<feature type="region of interest" description="Disordered" evidence="8">
    <location>
        <begin position="570"/>
        <end position="593"/>
    </location>
</feature>
<comment type="caution">
    <text evidence="11">The sequence shown here is derived from an EMBL/GenBank/DDBJ whole genome shotgun (WGS) entry which is preliminary data.</text>
</comment>
<dbReference type="PANTHER" id="PTHR21666:SF288">
    <property type="entry name" value="CELL DIVISION PROTEIN YTFB"/>
    <property type="match status" value="1"/>
</dbReference>
<feature type="region of interest" description="Disordered" evidence="8">
    <location>
        <begin position="380"/>
        <end position="409"/>
    </location>
</feature>
<dbReference type="InterPro" id="IPR050570">
    <property type="entry name" value="Cell_wall_metabolism_enzyme"/>
</dbReference>